<feature type="non-terminal residue" evidence="3">
    <location>
        <position position="267"/>
    </location>
</feature>
<name>A0A3P7NJU0_DIBLA</name>
<evidence type="ECO:0000313" key="3">
    <source>
        <dbReference type="EMBL" id="VDN40610.1"/>
    </source>
</evidence>
<accession>A0A3P7NJU0</accession>
<reference evidence="3 4" key="1">
    <citation type="submission" date="2018-11" db="EMBL/GenBank/DDBJ databases">
        <authorList>
            <consortium name="Pathogen Informatics"/>
        </authorList>
    </citation>
    <scope>NUCLEOTIDE SEQUENCE [LARGE SCALE GENOMIC DNA]</scope>
</reference>
<feature type="compositionally biased region" description="Polar residues" evidence="1">
    <location>
        <begin position="197"/>
        <end position="229"/>
    </location>
</feature>
<dbReference type="Proteomes" id="UP000281553">
    <property type="component" value="Unassembled WGS sequence"/>
</dbReference>
<dbReference type="GO" id="GO:0019887">
    <property type="term" value="F:protein kinase regulator activity"/>
    <property type="evidence" value="ECO:0007669"/>
    <property type="project" value="TreeGrafter"/>
</dbReference>
<dbReference type="EMBL" id="UYRU01099152">
    <property type="protein sequence ID" value="VDN40610.1"/>
    <property type="molecule type" value="Genomic_DNA"/>
</dbReference>
<dbReference type="InterPro" id="IPR057092">
    <property type="entry name" value="SAM_KIDINS220"/>
</dbReference>
<dbReference type="OrthoDB" id="6084525at2759"/>
<gene>
    <name evidence="3" type="ORF">DILT_LOCUS18300</name>
</gene>
<feature type="region of interest" description="Disordered" evidence="1">
    <location>
        <begin position="153"/>
        <end position="231"/>
    </location>
</feature>
<dbReference type="PANTHER" id="PTHR24116:SF0">
    <property type="entry name" value="KINASE D-INTERACTING SUBSTRATE OF 220 KDA"/>
    <property type="match status" value="1"/>
</dbReference>
<dbReference type="GO" id="GO:0030165">
    <property type="term" value="F:PDZ domain binding"/>
    <property type="evidence" value="ECO:0007669"/>
    <property type="project" value="TreeGrafter"/>
</dbReference>
<organism evidence="3 4">
    <name type="scientific">Dibothriocephalus latus</name>
    <name type="common">Fish tapeworm</name>
    <name type="synonym">Diphyllobothrium latum</name>
    <dbReference type="NCBI Taxonomy" id="60516"/>
    <lineage>
        <taxon>Eukaryota</taxon>
        <taxon>Metazoa</taxon>
        <taxon>Spiralia</taxon>
        <taxon>Lophotrochozoa</taxon>
        <taxon>Platyhelminthes</taxon>
        <taxon>Cestoda</taxon>
        <taxon>Eucestoda</taxon>
        <taxon>Diphyllobothriidea</taxon>
        <taxon>Diphyllobothriidae</taxon>
        <taxon>Dibothriocephalus</taxon>
    </lineage>
</organism>
<keyword evidence="4" id="KW-1185">Reference proteome</keyword>
<feature type="region of interest" description="Disordered" evidence="1">
    <location>
        <begin position="26"/>
        <end position="70"/>
    </location>
</feature>
<dbReference type="AlphaFoldDB" id="A0A3P7NJU0"/>
<sequence>MTVEDICHLIADIVDLSFNQSLRTATSEAGQQSSQRRKRDVADTSPLTISPDDSEQGHPTFTEHDLQAPEGVSEVERASSLLALCQKQVRKLNISGAVLAVCNLSELRNELGLSFGDWQLFNAIIIHLRQLEELGQVRGGGGGHKKAEQLVAFKRPDQPANLEAGGRGTDTGEGKASLGGQRQPRQQCEDLKKAANHQLQQTESDSSGELKYSYSSKMQPATGNSSSAASEKKFVRPVGSLRSFAATLDRQPYHGTTARHLPACPHF</sequence>
<evidence type="ECO:0000259" key="2">
    <source>
        <dbReference type="Pfam" id="PF23307"/>
    </source>
</evidence>
<dbReference type="PANTHER" id="PTHR24116">
    <property type="entry name" value="KINASE D-INTERACTING SUBSTRATE OF 220 KDA"/>
    <property type="match status" value="1"/>
</dbReference>
<evidence type="ECO:0000313" key="4">
    <source>
        <dbReference type="Proteomes" id="UP000281553"/>
    </source>
</evidence>
<proteinExistence type="predicted"/>
<dbReference type="InterPro" id="IPR052771">
    <property type="entry name" value="Neurotrophin_sig_adaptor"/>
</dbReference>
<dbReference type="Pfam" id="PF23307">
    <property type="entry name" value="SAM_KIDINS220"/>
    <property type="match status" value="1"/>
</dbReference>
<protein>
    <recommendedName>
        <fullName evidence="2">Kinase D-interacting substrate of 220 kDa-like SAM domain-containing protein</fullName>
    </recommendedName>
</protein>
<evidence type="ECO:0000256" key="1">
    <source>
        <dbReference type="SAM" id="MobiDB-lite"/>
    </source>
</evidence>
<feature type="domain" description="Kinase D-interacting substrate of 220 kDa-like SAM" evidence="2">
    <location>
        <begin position="80"/>
        <end position="133"/>
    </location>
</feature>